<accession>A0A816UDN3</accession>
<dbReference type="Proteomes" id="UP001295469">
    <property type="component" value="Chromosome C08"/>
</dbReference>
<reference evidence="1" key="1">
    <citation type="submission" date="2021-01" db="EMBL/GenBank/DDBJ databases">
        <authorList>
            <consortium name="Genoscope - CEA"/>
            <person name="William W."/>
        </authorList>
    </citation>
    <scope>NUCLEOTIDE SEQUENCE</scope>
</reference>
<dbReference type="AlphaFoldDB" id="A0A816UDN3"/>
<protein>
    <submittedName>
        <fullName evidence="1">(rape) hypothetical protein</fullName>
    </submittedName>
</protein>
<evidence type="ECO:0000313" key="1">
    <source>
        <dbReference type="EMBL" id="CAF2110613.1"/>
    </source>
</evidence>
<proteinExistence type="predicted"/>
<organism evidence="1">
    <name type="scientific">Brassica napus</name>
    <name type="common">Rape</name>
    <dbReference type="NCBI Taxonomy" id="3708"/>
    <lineage>
        <taxon>Eukaryota</taxon>
        <taxon>Viridiplantae</taxon>
        <taxon>Streptophyta</taxon>
        <taxon>Embryophyta</taxon>
        <taxon>Tracheophyta</taxon>
        <taxon>Spermatophyta</taxon>
        <taxon>Magnoliopsida</taxon>
        <taxon>eudicotyledons</taxon>
        <taxon>Gunneridae</taxon>
        <taxon>Pentapetalae</taxon>
        <taxon>rosids</taxon>
        <taxon>malvids</taxon>
        <taxon>Brassicales</taxon>
        <taxon>Brassicaceae</taxon>
        <taxon>Brassiceae</taxon>
        <taxon>Brassica</taxon>
    </lineage>
</organism>
<sequence>MLPPELVEIVGKTYGFGISVDENKTSSEVEKFSAMKVWSLNDIMLKRIKSLHHDSTYSRKNQCTNVIKTDKLHNDEGEDTKSG</sequence>
<name>A0A816UDN3_BRANA</name>
<dbReference type="EMBL" id="HG994372">
    <property type="protein sequence ID" value="CAF2110613.1"/>
    <property type="molecule type" value="Genomic_DNA"/>
</dbReference>
<gene>
    <name evidence="1" type="ORF">DARMORV10_C08P24580.1</name>
</gene>